<keyword evidence="1" id="KW-1133">Transmembrane helix</keyword>
<dbReference type="Proteomes" id="UP000318017">
    <property type="component" value="Chromosome"/>
</dbReference>
<evidence type="ECO:0000313" key="3">
    <source>
        <dbReference type="Proteomes" id="UP000318017"/>
    </source>
</evidence>
<feature type="transmembrane region" description="Helical" evidence="1">
    <location>
        <begin position="61"/>
        <end position="80"/>
    </location>
</feature>
<protein>
    <submittedName>
        <fullName evidence="2">Uncharacterized protein</fullName>
    </submittedName>
</protein>
<organism evidence="2 3">
    <name type="scientific">Aureliella helgolandensis</name>
    <dbReference type="NCBI Taxonomy" id="2527968"/>
    <lineage>
        <taxon>Bacteria</taxon>
        <taxon>Pseudomonadati</taxon>
        <taxon>Planctomycetota</taxon>
        <taxon>Planctomycetia</taxon>
        <taxon>Pirellulales</taxon>
        <taxon>Pirellulaceae</taxon>
        <taxon>Aureliella</taxon>
    </lineage>
</organism>
<reference evidence="2 3" key="1">
    <citation type="submission" date="2019-02" db="EMBL/GenBank/DDBJ databases">
        <title>Deep-cultivation of Planctomycetes and their phenomic and genomic characterization uncovers novel biology.</title>
        <authorList>
            <person name="Wiegand S."/>
            <person name="Jogler M."/>
            <person name="Boedeker C."/>
            <person name="Pinto D."/>
            <person name="Vollmers J."/>
            <person name="Rivas-Marin E."/>
            <person name="Kohn T."/>
            <person name="Peeters S.H."/>
            <person name="Heuer A."/>
            <person name="Rast P."/>
            <person name="Oberbeckmann S."/>
            <person name="Bunk B."/>
            <person name="Jeske O."/>
            <person name="Meyerdierks A."/>
            <person name="Storesund J.E."/>
            <person name="Kallscheuer N."/>
            <person name="Luecker S."/>
            <person name="Lage O.M."/>
            <person name="Pohl T."/>
            <person name="Merkel B.J."/>
            <person name="Hornburger P."/>
            <person name="Mueller R.-W."/>
            <person name="Bruemmer F."/>
            <person name="Labrenz M."/>
            <person name="Spormann A.M."/>
            <person name="Op den Camp H."/>
            <person name="Overmann J."/>
            <person name="Amann R."/>
            <person name="Jetten M.S.M."/>
            <person name="Mascher T."/>
            <person name="Medema M.H."/>
            <person name="Devos D.P."/>
            <person name="Kaster A.-K."/>
            <person name="Ovreas L."/>
            <person name="Rohde M."/>
            <person name="Galperin M.Y."/>
            <person name="Jogler C."/>
        </authorList>
    </citation>
    <scope>NUCLEOTIDE SEQUENCE [LARGE SCALE GENOMIC DNA]</scope>
    <source>
        <strain evidence="2 3">Q31a</strain>
    </source>
</reference>
<feature type="transmembrane region" description="Helical" evidence="1">
    <location>
        <begin position="29"/>
        <end position="49"/>
    </location>
</feature>
<evidence type="ECO:0000313" key="2">
    <source>
        <dbReference type="EMBL" id="QDV25899.1"/>
    </source>
</evidence>
<accession>A0A518GBE0</accession>
<dbReference type="RefSeq" id="WP_145081602.1">
    <property type="nucleotide sequence ID" value="NZ_CP036298.1"/>
</dbReference>
<keyword evidence="3" id="KW-1185">Reference proteome</keyword>
<evidence type="ECO:0000256" key="1">
    <source>
        <dbReference type="SAM" id="Phobius"/>
    </source>
</evidence>
<dbReference type="KEGG" id="ahel:Q31a_42270"/>
<gene>
    <name evidence="2" type="ORF">Q31a_42270</name>
</gene>
<dbReference type="OrthoDB" id="9980905at2"/>
<proteinExistence type="predicted"/>
<sequence length="123" mass="13070">MNTNPYHPPEADTIHAVPRFQLRRKFGTGVFVIGIVTLAYGAVAFWIIPSLPPNELSTGRFNSLFVLGAGMIISLCGLAIRDTRVKSKSGANSPGSGISTSTGLLVLLIVVIVFIVGFSIANR</sequence>
<name>A0A518GBE0_9BACT</name>
<dbReference type="AlphaFoldDB" id="A0A518GBE0"/>
<feature type="transmembrane region" description="Helical" evidence="1">
    <location>
        <begin position="101"/>
        <end position="121"/>
    </location>
</feature>
<dbReference type="EMBL" id="CP036298">
    <property type="protein sequence ID" value="QDV25899.1"/>
    <property type="molecule type" value="Genomic_DNA"/>
</dbReference>
<keyword evidence="1" id="KW-0812">Transmembrane</keyword>
<keyword evidence="1" id="KW-0472">Membrane</keyword>